<evidence type="ECO:0000313" key="3">
    <source>
        <dbReference type="EMBL" id="RSH86940.1"/>
    </source>
</evidence>
<dbReference type="PANTHER" id="PTHR13268">
    <property type="entry name" value="BREAST CARCINOMA AMPLIFIED SEQUENCE 3"/>
    <property type="match status" value="1"/>
</dbReference>
<feature type="compositionally biased region" description="Low complexity" evidence="1">
    <location>
        <begin position="18"/>
        <end position="35"/>
    </location>
</feature>
<dbReference type="SUPFAM" id="SSF50969">
    <property type="entry name" value="YVTN repeat-like/Quinoprotein amine dehydrogenase"/>
    <property type="match status" value="1"/>
</dbReference>
<dbReference type="STRING" id="1890683.A0A427Y771"/>
<organism evidence="3 4">
    <name type="scientific">Saitozyma podzolica</name>
    <dbReference type="NCBI Taxonomy" id="1890683"/>
    <lineage>
        <taxon>Eukaryota</taxon>
        <taxon>Fungi</taxon>
        <taxon>Dikarya</taxon>
        <taxon>Basidiomycota</taxon>
        <taxon>Agaricomycotina</taxon>
        <taxon>Tremellomycetes</taxon>
        <taxon>Tremellales</taxon>
        <taxon>Trimorphomycetaceae</taxon>
        <taxon>Saitozyma</taxon>
    </lineage>
</organism>
<feature type="region of interest" description="Disordered" evidence="1">
    <location>
        <begin position="1"/>
        <end position="47"/>
    </location>
</feature>
<dbReference type="InterPro" id="IPR011044">
    <property type="entry name" value="Quino_amine_DH_bsu"/>
</dbReference>
<feature type="region of interest" description="Disordered" evidence="1">
    <location>
        <begin position="930"/>
        <end position="1000"/>
    </location>
</feature>
<dbReference type="GO" id="GO:0042594">
    <property type="term" value="P:response to starvation"/>
    <property type="evidence" value="ECO:0007669"/>
    <property type="project" value="TreeGrafter"/>
</dbReference>
<feature type="region of interest" description="Disordered" evidence="1">
    <location>
        <begin position="484"/>
        <end position="503"/>
    </location>
</feature>
<evidence type="ECO:0000259" key="2">
    <source>
        <dbReference type="Pfam" id="PF21034"/>
    </source>
</evidence>
<protein>
    <recommendedName>
        <fullName evidence="2">BCAS3 WD40 domain-containing protein</fullName>
    </recommendedName>
</protein>
<name>A0A427Y771_9TREE</name>
<evidence type="ECO:0000313" key="4">
    <source>
        <dbReference type="Proteomes" id="UP000279259"/>
    </source>
</evidence>
<dbReference type="Gene3D" id="2.130.10.10">
    <property type="entry name" value="YVTN repeat-like/Quinoprotein amine dehydrogenase"/>
    <property type="match status" value="1"/>
</dbReference>
<dbReference type="GO" id="GO:0006914">
    <property type="term" value="P:autophagy"/>
    <property type="evidence" value="ECO:0007669"/>
    <property type="project" value="InterPro"/>
</dbReference>
<gene>
    <name evidence="3" type="ORF">EHS25_003427</name>
</gene>
<feature type="compositionally biased region" description="Low complexity" evidence="1">
    <location>
        <begin position="445"/>
        <end position="457"/>
    </location>
</feature>
<feature type="compositionally biased region" description="Polar residues" evidence="1">
    <location>
        <begin position="935"/>
        <end position="966"/>
    </location>
</feature>
<feature type="region of interest" description="Disordered" evidence="1">
    <location>
        <begin position="746"/>
        <end position="767"/>
    </location>
</feature>
<sequence length="1029" mass="109376">MPLSGHVDHPRRRTEQQGVSPRGAAAGSAGGSSVPGRRRGVAIDPTDGNASILSPILSHLPSIPSLKGLLPTSPKAPSPHDELPRVVDMDPTARASWQDADLDDGHGTRPLLLVTSKRHALQIWAYDSSVIPDDPHVQEVYPAPTEVLSLPMIRCDDATERSALPGVEPISVGVKEEVLSGVLVERGELWEQHGPVVAFITSTLPKRVSANPTLSLVLVSLRTGVAIKRVTLGVAVTATVLSCARAMVIPISHPTPTVHVLDPVTLSPSHDPIIDLPHDSRTDLPIASLSGRTLAFVTTHCSLMPGADGLGSLFTARTAVVRRVASEGSAAPSRPATGEPSSAALLTSAVELGGGVARGVWAGLKASAKVASKARASRLAVSAPAEASAGLADDEVDEGMAESVSLGESSLLDDQPMSPGTPSGGMWIKVIDLFPRPSQAERNETTTTSTSVGSSPSGKAATPVTPDLIAHFRLPPTQSYIPASHDSTSANGPHPRGSSVSHLSFSPDGTHLFAAPKDGKAFHIFRLHPAGLLRDRLRGPCKGEAVHVYELRRGNTSASVCEVSWDMRGRWIGVGTGKGTIHVFAIHASGCPPSAESHAVPRMYNPNRLYTLSTIIHPIARLRVSSTSDRPEGAAPGSANRSLDVPGPFAFAAWRPHPLLKGTLCQDIAISRPSSSVVDLARLSIRPVEERAAETQPREGLAQRRGSALTEMMRSRAGMGGDQSDLSVECAIKARWTLALAEDDEAPGLLEGTKGGDKSEPESEHGPASVIRAEILTHSSQPRVLPSSIYLSKQVDFFAAKAIDEFTPLSIMDLEARTQRLVFRHEVEARASSPEVKSFDEPLSSALHTVIDSPPRSQLQIPGLPNGYPNKVSWTSSIPIRQVAAGLGEGMDRVRREYVRAQNSRLRRRASEALSNQLSFEADAVFPSAMEGSEAGTSSNADADECSASSPSSGMLPTTNTESSFVGSAGRDEADSGWEERWEDEYRKAVEDDGGPDDLVLGLLDEEQEERRKWEEARYKGVMTGKKRG</sequence>
<dbReference type="Pfam" id="PF21034">
    <property type="entry name" value="BCAS3_WD40"/>
    <property type="match status" value="1"/>
</dbReference>
<reference evidence="3 4" key="1">
    <citation type="submission" date="2018-11" db="EMBL/GenBank/DDBJ databases">
        <title>Genome sequence of Saitozyma podzolica DSM 27192.</title>
        <authorList>
            <person name="Aliyu H."/>
            <person name="Gorte O."/>
            <person name="Ochsenreither K."/>
        </authorList>
    </citation>
    <scope>NUCLEOTIDE SEQUENCE [LARGE SCALE GENOMIC DNA]</scope>
    <source>
        <strain evidence="3 4">DSM 27192</strain>
    </source>
</reference>
<feature type="compositionally biased region" description="Basic and acidic residues" evidence="1">
    <location>
        <begin position="970"/>
        <end position="991"/>
    </location>
</feature>
<dbReference type="InterPro" id="IPR045142">
    <property type="entry name" value="BCAS3-like"/>
</dbReference>
<evidence type="ECO:0000256" key="1">
    <source>
        <dbReference type="SAM" id="MobiDB-lite"/>
    </source>
</evidence>
<dbReference type="Proteomes" id="UP000279259">
    <property type="component" value="Unassembled WGS sequence"/>
</dbReference>
<dbReference type="InterPro" id="IPR015943">
    <property type="entry name" value="WD40/YVTN_repeat-like_dom_sf"/>
</dbReference>
<keyword evidence="4" id="KW-1185">Reference proteome</keyword>
<dbReference type="AlphaFoldDB" id="A0A427Y771"/>
<dbReference type="PANTHER" id="PTHR13268:SF0">
    <property type="entry name" value="BCAS3 MICROTUBULE ASSOCIATED CELL MIGRATION FACTOR"/>
    <property type="match status" value="1"/>
</dbReference>
<feature type="domain" description="BCAS3 WD40" evidence="2">
    <location>
        <begin position="499"/>
        <end position="616"/>
    </location>
</feature>
<feature type="region of interest" description="Disordered" evidence="1">
    <location>
        <begin position="437"/>
        <end position="461"/>
    </location>
</feature>
<feature type="region of interest" description="Disordered" evidence="1">
    <location>
        <begin position="383"/>
        <end position="423"/>
    </location>
</feature>
<dbReference type="OrthoDB" id="25778at2759"/>
<dbReference type="GO" id="GO:0005737">
    <property type="term" value="C:cytoplasm"/>
    <property type="evidence" value="ECO:0007669"/>
    <property type="project" value="TreeGrafter"/>
</dbReference>
<accession>A0A427Y771</accession>
<comment type="caution">
    <text evidence="3">The sequence shown here is derived from an EMBL/GenBank/DDBJ whole genome shotgun (WGS) entry which is preliminary data.</text>
</comment>
<proteinExistence type="predicted"/>
<dbReference type="InterPro" id="IPR048382">
    <property type="entry name" value="BCAS3_WD40"/>
</dbReference>
<dbReference type="EMBL" id="RSCD01000018">
    <property type="protein sequence ID" value="RSH86940.1"/>
    <property type="molecule type" value="Genomic_DNA"/>
</dbReference>
<feature type="compositionally biased region" description="Basic and acidic residues" evidence="1">
    <location>
        <begin position="754"/>
        <end position="765"/>
    </location>
</feature>